<gene>
    <name evidence="3" type="ORF">I9W95_05890</name>
</gene>
<sequence length="727" mass="81660">MISRSQGFIWLTLQLSIAAAGAVGALFDPVAGLASGVLLVLLNFFTLKKGWDARHQPEDNKSLADTLAASGLMLFLLLLFTHTLMNALGALLIATTLALNVQLNNYRKYYLLQLVSFVLLLVGAAEATSGSYLVIMTLYCVFASFSLSEAWLDRGADSAALTGPAFSQRLNMGLLTMGLAVVIYLFIPRLPALDWGAQDSGGDFYHNQEWLQNADNQVLQSDKKPSAPENSSQQQYRDLQQITELSDFDDNSYRYDGFNESFDITTTDRRGQVDLDAIVARMKASHGTYLKVRTFDTFDGSRWSTANEDISRKVETASAGLVVLNNRQAQRDDLYIQTITIEQPMPAWLAVSPDPVKLWVPSSVIALDQFSQPLMPATLSPGTRYSVASTNELIDNRLISHAPAPDAADLQLPKGFDKRIRRLAYEVTAMGRNPYQQAQLLEQHLRSEYQYDFDSTLLSQGHTPLSEFLFKTKKGHCEYFASAMTVMLRSMKIPARLVTGFSVTTQNPLTGYFEIRAIDGHAWTEAWLDGRWVTFEPTAYYNFPEQQQSPLAAEQISQYAEDLLRRHQNSGAQEITLMGVLSSLWLLLYTAVIVALAWLRLLVQTLWPVLLVSAVLALVAWFSRHLWLARLQAYISRWQLQRYQPADAHKALQFYTYHLQRIAAQKAPLRQRQQTLAEWLPLLLQHWPVEAEAQAFAELATSVLYRSEVVAPQALRQAALDLQAKMN</sequence>
<dbReference type="Pfam" id="PF01841">
    <property type="entry name" value="Transglut_core"/>
    <property type="match status" value="1"/>
</dbReference>
<protein>
    <submittedName>
        <fullName evidence="3">Transglutaminase domain-containing protein</fullName>
    </submittedName>
</protein>
<dbReference type="InterPro" id="IPR021878">
    <property type="entry name" value="TgpA_N"/>
</dbReference>
<evidence type="ECO:0000313" key="4">
    <source>
        <dbReference type="Proteomes" id="UP000714380"/>
    </source>
</evidence>
<name>A0ABS7ZPY3_9GAMM</name>
<feature type="transmembrane region" description="Helical" evidence="1">
    <location>
        <begin position="67"/>
        <end position="97"/>
    </location>
</feature>
<dbReference type="InterPro" id="IPR052901">
    <property type="entry name" value="Bact_TGase-like"/>
</dbReference>
<keyword evidence="1" id="KW-1133">Transmembrane helix</keyword>
<feature type="transmembrane region" description="Helical" evidence="1">
    <location>
        <begin position="109"/>
        <end position="125"/>
    </location>
</feature>
<feature type="domain" description="Transglutaminase-like" evidence="2">
    <location>
        <begin position="469"/>
        <end position="539"/>
    </location>
</feature>
<feature type="transmembrane region" description="Helical" evidence="1">
    <location>
        <begin position="170"/>
        <end position="187"/>
    </location>
</feature>
<evidence type="ECO:0000259" key="2">
    <source>
        <dbReference type="SMART" id="SM00460"/>
    </source>
</evidence>
<reference evidence="3 4" key="1">
    <citation type="submission" date="2020-12" db="EMBL/GenBank/DDBJ databases">
        <title>Novel Thalassolituus-related marine hydrocarbonoclastic bacteria mediated algae-derived hydrocarbons mineralization in twilight zone of the northern South China Sea.</title>
        <authorList>
            <person name="Dong C."/>
        </authorList>
    </citation>
    <scope>NUCLEOTIDE SEQUENCE [LARGE SCALE GENOMIC DNA]</scope>
    <source>
        <strain evidence="3 4">IMCC1826</strain>
    </source>
</reference>
<accession>A0ABS7ZPY3</accession>
<keyword evidence="1" id="KW-0472">Membrane</keyword>
<dbReference type="Gene3D" id="3.10.620.30">
    <property type="match status" value="1"/>
</dbReference>
<feature type="transmembrane region" description="Helical" evidence="1">
    <location>
        <begin position="30"/>
        <end position="47"/>
    </location>
</feature>
<comment type="caution">
    <text evidence="3">The sequence shown here is derived from an EMBL/GenBank/DDBJ whole genome shotgun (WGS) entry which is preliminary data.</text>
</comment>
<organism evidence="3 4">
    <name type="scientific">Thalassolituus marinus</name>
    <dbReference type="NCBI Taxonomy" id="671053"/>
    <lineage>
        <taxon>Bacteria</taxon>
        <taxon>Pseudomonadati</taxon>
        <taxon>Pseudomonadota</taxon>
        <taxon>Gammaproteobacteria</taxon>
        <taxon>Oceanospirillales</taxon>
        <taxon>Oceanospirillaceae</taxon>
        <taxon>Thalassolituus</taxon>
    </lineage>
</organism>
<dbReference type="Pfam" id="PF11992">
    <property type="entry name" value="TgpA_N"/>
    <property type="match status" value="1"/>
</dbReference>
<keyword evidence="4" id="KW-1185">Reference proteome</keyword>
<feature type="transmembrane region" description="Helical" evidence="1">
    <location>
        <begin position="575"/>
        <end position="599"/>
    </location>
</feature>
<dbReference type="RefSeq" id="WP_225672824.1">
    <property type="nucleotide sequence ID" value="NZ_JAEDAH010000026.1"/>
</dbReference>
<feature type="transmembrane region" description="Helical" evidence="1">
    <location>
        <begin position="132"/>
        <end position="150"/>
    </location>
</feature>
<dbReference type="PANTHER" id="PTHR42736">
    <property type="entry name" value="PROTEIN-GLUTAMINE GAMMA-GLUTAMYLTRANSFERASE"/>
    <property type="match status" value="1"/>
</dbReference>
<dbReference type="PANTHER" id="PTHR42736:SF1">
    <property type="entry name" value="PROTEIN-GLUTAMINE GAMMA-GLUTAMYLTRANSFERASE"/>
    <property type="match status" value="1"/>
</dbReference>
<dbReference type="Proteomes" id="UP000714380">
    <property type="component" value="Unassembled WGS sequence"/>
</dbReference>
<dbReference type="InterPro" id="IPR038765">
    <property type="entry name" value="Papain-like_cys_pep_sf"/>
</dbReference>
<dbReference type="SUPFAM" id="SSF54001">
    <property type="entry name" value="Cysteine proteinases"/>
    <property type="match status" value="1"/>
</dbReference>
<evidence type="ECO:0000256" key="1">
    <source>
        <dbReference type="SAM" id="Phobius"/>
    </source>
</evidence>
<proteinExistence type="predicted"/>
<keyword evidence="1" id="KW-0812">Transmembrane</keyword>
<feature type="transmembrane region" description="Helical" evidence="1">
    <location>
        <begin position="605"/>
        <end position="622"/>
    </location>
</feature>
<dbReference type="SMART" id="SM00460">
    <property type="entry name" value="TGc"/>
    <property type="match status" value="1"/>
</dbReference>
<evidence type="ECO:0000313" key="3">
    <source>
        <dbReference type="EMBL" id="MCA6063137.1"/>
    </source>
</evidence>
<dbReference type="EMBL" id="JAEDAH010000026">
    <property type="protein sequence ID" value="MCA6063137.1"/>
    <property type="molecule type" value="Genomic_DNA"/>
</dbReference>
<dbReference type="InterPro" id="IPR002931">
    <property type="entry name" value="Transglutaminase-like"/>
</dbReference>